<dbReference type="PANTHER" id="PTHR46638:SF1">
    <property type="entry name" value="CORRINOID ADENOSYLTRANSFERASE"/>
    <property type="match status" value="1"/>
</dbReference>
<dbReference type="GO" id="GO:0009236">
    <property type="term" value="P:cobalamin biosynthetic process"/>
    <property type="evidence" value="ECO:0007669"/>
    <property type="project" value="InterPro"/>
</dbReference>
<dbReference type="Pfam" id="PF02572">
    <property type="entry name" value="CobA_CobO_BtuR"/>
    <property type="match status" value="1"/>
</dbReference>
<dbReference type="NCBIfam" id="NF004637">
    <property type="entry name" value="PRK05986.1"/>
    <property type="match status" value="1"/>
</dbReference>
<dbReference type="EMBL" id="BARV01008545">
    <property type="protein sequence ID" value="GAI04971.1"/>
    <property type="molecule type" value="Genomic_DNA"/>
</dbReference>
<proteinExistence type="predicted"/>
<dbReference type="AlphaFoldDB" id="X1LGN0"/>
<organism evidence="1">
    <name type="scientific">marine sediment metagenome</name>
    <dbReference type="NCBI Taxonomy" id="412755"/>
    <lineage>
        <taxon>unclassified sequences</taxon>
        <taxon>metagenomes</taxon>
        <taxon>ecological metagenomes</taxon>
    </lineage>
</organism>
<dbReference type="GO" id="GO:0005524">
    <property type="term" value="F:ATP binding"/>
    <property type="evidence" value="ECO:0007669"/>
    <property type="project" value="InterPro"/>
</dbReference>
<name>X1LGN0_9ZZZZ</name>
<dbReference type="CDD" id="cd00561">
    <property type="entry name" value="CobA_ACA"/>
    <property type="match status" value="1"/>
</dbReference>
<dbReference type="SUPFAM" id="SSF52540">
    <property type="entry name" value="P-loop containing nucleoside triphosphate hydrolases"/>
    <property type="match status" value="1"/>
</dbReference>
<evidence type="ECO:0000313" key="1">
    <source>
        <dbReference type="EMBL" id="GAI04971.1"/>
    </source>
</evidence>
<dbReference type="GO" id="GO:0008817">
    <property type="term" value="F:corrinoid adenosyltransferase activity"/>
    <property type="evidence" value="ECO:0007669"/>
    <property type="project" value="InterPro"/>
</dbReference>
<sequence length="176" mass="19446">SEPVSQGLVYIFTGEGKGKTSAALGVVLRALGHGLRVYIIYFMKGDYPYGERRILSQLPNVNFASFGSLGFIDPANIKPEEKEQARQALAAAREAMLSGSYDVVVLDEVNLAAAWKLVELDEVVRLIQDKPPNVELILTGRQADTRLVQQADLVTEMLKIKHPYDKGIKARKGIDY</sequence>
<dbReference type="InterPro" id="IPR003724">
    <property type="entry name" value="CblAdoTrfase_CobA"/>
</dbReference>
<reference evidence="1" key="1">
    <citation type="journal article" date="2014" name="Front. Microbiol.">
        <title>High frequency of phylogenetically diverse reductive dehalogenase-homologous genes in deep subseafloor sedimentary metagenomes.</title>
        <authorList>
            <person name="Kawai M."/>
            <person name="Futagami T."/>
            <person name="Toyoda A."/>
            <person name="Takaki Y."/>
            <person name="Nishi S."/>
            <person name="Hori S."/>
            <person name="Arai W."/>
            <person name="Tsubouchi T."/>
            <person name="Morono Y."/>
            <person name="Uchiyama I."/>
            <person name="Ito T."/>
            <person name="Fujiyama A."/>
            <person name="Inagaki F."/>
            <person name="Takami H."/>
        </authorList>
    </citation>
    <scope>NUCLEOTIDE SEQUENCE</scope>
    <source>
        <strain evidence="1">Expedition CK06-06</strain>
    </source>
</reference>
<dbReference type="PIRSF" id="PIRSF015617">
    <property type="entry name" value="Adensltrnsf_CobA"/>
    <property type="match status" value="1"/>
</dbReference>
<feature type="non-terminal residue" evidence="1">
    <location>
        <position position="1"/>
    </location>
</feature>
<protein>
    <recommendedName>
        <fullName evidence="2">Cob(I)yrinic acid a,c-diamide adenosyltransferase</fullName>
    </recommendedName>
</protein>
<dbReference type="PANTHER" id="PTHR46638">
    <property type="entry name" value="CORRINOID ADENOSYLTRANSFERASE"/>
    <property type="match status" value="1"/>
</dbReference>
<accession>X1LGN0</accession>
<dbReference type="NCBIfam" id="TIGR00708">
    <property type="entry name" value="cobA"/>
    <property type="match status" value="1"/>
</dbReference>
<dbReference type="Gene3D" id="3.40.50.300">
    <property type="entry name" value="P-loop containing nucleotide triphosphate hydrolases"/>
    <property type="match status" value="1"/>
</dbReference>
<dbReference type="InterPro" id="IPR027417">
    <property type="entry name" value="P-loop_NTPase"/>
</dbReference>
<gene>
    <name evidence="1" type="ORF">S06H3_17147</name>
</gene>
<evidence type="ECO:0008006" key="2">
    <source>
        <dbReference type="Google" id="ProtNLM"/>
    </source>
</evidence>
<comment type="caution">
    <text evidence="1">The sequence shown here is derived from an EMBL/GenBank/DDBJ whole genome shotgun (WGS) entry which is preliminary data.</text>
</comment>